<feature type="compositionally biased region" description="Acidic residues" evidence="1">
    <location>
        <begin position="101"/>
        <end position="122"/>
    </location>
</feature>
<feature type="compositionally biased region" description="Basic and acidic residues" evidence="1">
    <location>
        <begin position="36"/>
        <end position="49"/>
    </location>
</feature>
<evidence type="ECO:0000313" key="2">
    <source>
        <dbReference type="EMBL" id="EGT59467.1"/>
    </source>
</evidence>
<organism evidence="3">
    <name type="scientific">Caenorhabditis brenneri</name>
    <name type="common">Nematode worm</name>
    <dbReference type="NCBI Taxonomy" id="135651"/>
    <lineage>
        <taxon>Eukaryota</taxon>
        <taxon>Metazoa</taxon>
        <taxon>Ecdysozoa</taxon>
        <taxon>Nematoda</taxon>
        <taxon>Chromadorea</taxon>
        <taxon>Rhabditida</taxon>
        <taxon>Rhabditina</taxon>
        <taxon>Rhabditomorpha</taxon>
        <taxon>Rhabditoidea</taxon>
        <taxon>Rhabditidae</taxon>
        <taxon>Peloderinae</taxon>
        <taxon>Caenorhabditis</taxon>
    </lineage>
</organism>
<dbReference type="AlphaFoldDB" id="G0MI61"/>
<dbReference type="HOGENOM" id="CLU_1898064_0_0_1"/>
<sequence length="134" mass="15332">MEKNDGSSEPPRYVILKRSNDANLENPNGVSQGDQDVERAHDELDRDNEQRQLPHQLFIAKLERVRQRIDLFLNMNEAVMDQLLVVRHVFFELGLNAVFEDSENEEEDEVVDEDSDEEENDGNNDQVGNPAPAA</sequence>
<proteinExistence type="predicted"/>
<accession>G0MI61</accession>
<dbReference type="Proteomes" id="UP000008068">
    <property type="component" value="Unassembled WGS sequence"/>
</dbReference>
<feature type="compositionally biased region" description="Polar residues" evidence="1">
    <location>
        <begin position="21"/>
        <end position="34"/>
    </location>
</feature>
<gene>
    <name evidence="2" type="ORF">CAEBREN_07291</name>
</gene>
<protein>
    <submittedName>
        <fullName evidence="2">Uncharacterized protein</fullName>
    </submittedName>
</protein>
<name>G0MI61_CAEBE</name>
<reference evidence="3" key="1">
    <citation type="submission" date="2011-07" db="EMBL/GenBank/DDBJ databases">
        <authorList>
            <consortium name="Caenorhabditis brenneri Sequencing and Analysis Consortium"/>
            <person name="Wilson R.K."/>
        </authorList>
    </citation>
    <scope>NUCLEOTIDE SEQUENCE [LARGE SCALE GENOMIC DNA]</scope>
    <source>
        <strain evidence="3">PB2801</strain>
    </source>
</reference>
<evidence type="ECO:0000256" key="1">
    <source>
        <dbReference type="SAM" id="MobiDB-lite"/>
    </source>
</evidence>
<evidence type="ECO:0000313" key="3">
    <source>
        <dbReference type="Proteomes" id="UP000008068"/>
    </source>
</evidence>
<feature type="region of interest" description="Disordered" evidence="1">
    <location>
        <begin position="1"/>
        <end position="49"/>
    </location>
</feature>
<keyword evidence="3" id="KW-1185">Reference proteome</keyword>
<dbReference type="InParanoid" id="G0MI61"/>
<dbReference type="EMBL" id="GL379795">
    <property type="protein sequence ID" value="EGT59467.1"/>
    <property type="molecule type" value="Genomic_DNA"/>
</dbReference>
<feature type="region of interest" description="Disordered" evidence="1">
    <location>
        <begin position="101"/>
        <end position="134"/>
    </location>
</feature>